<feature type="domain" description="BPTI/Kunitz inhibitor" evidence="10">
    <location>
        <begin position="31"/>
        <end position="72"/>
    </location>
</feature>
<dbReference type="EMBL" id="DQ066126">
    <property type="protein sequence ID" value="AAY66763.1"/>
    <property type="molecule type" value="mRNA"/>
</dbReference>
<feature type="signal peptide" evidence="9">
    <location>
        <begin position="1"/>
        <end position="18"/>
    </location>
</feature>
<evidence type="ECO:0000256" key="6">
    <source>
        <dbReference type="ARBA" id="ARBA00023240"/>
    </source>
</evidence>
<dbReference type="PANTHER" id="PTHR10083:SF376">
    <property type="entry name" value="SERINE PEPTIDASE INHIBITOR, KUNITZ TYPE, 3"/>
    <property type="match status" value="1"/>
</dbReference>
<evidence type="ECO:0000313" key="11">
    <source>
        <dbReference type="EMBL" id="AAY66763.1"/>
    </source>
</evidence>
<dbReference type="InterPro" id="IPR050098">
    <property type="entry name" value="TFPI/VKTCI-like"/>
</dbReference>
<keyword evidence="6" id="KW-0800">Toxin</keyword>
<reference evidence="11" key="2">
    <citation type="journal article" date="2006" name="Insect Biochem. Mol. Biol.">
        <title>An annotated catalog of salivary gland transcripts from Ixodes scapularis ticks.</title>
        <authorList>
            <person name="Ribeiro J.M."/>
            <person name="Alarcon-Chaidez F."/>
            <person name="Francischetti I.M."/>
            <person name="Mans B.J."/>
            <person name="Mather T.N."/>
            <person name="Valenzuela J.G."/>
            <person name="Wikel S.K."/>
        </authorList>
    </citation>
    <scope>NUCLEOTIDE SEQUENCE</scope>
    <source>
        <strain evidence="11">ISNU-cluster-402</strain>
        <tissue evidence="11">Salivary glands</tissue>
    </source>
</reference>
<keyword evidence="6" id="KW-1199">Hemostasis impairing toxin</keyword>
<dbReference type="VEuPathDB" id="VectorBase:ISCW010106"/>
<feature type="chain" id="PRO_5004241386" evidence="9">
    <location>
        <begin position="19"/>
        <end position="175"/>
    </location>
</feature>
<name>Q4PMJ9_IXOSC</name>
<evidence type="ECO:0000256" key="8">
    <source>
        <dbReference type="SAM" id="MobiDB-lite"/>
    </source>
</evidence>
<feature type="region of interest" description="Disordered" evidence="8">
    <location>
        <begin position="148"/>
        <end position="175"/>
    </location>
</feature>
<dbReference type="VEuPathDB" id="VectorBase:ISCI010106"/>
<dbReference type="Pfam" id="PF00014">
    <property type="entry name" value="Kunitz_BPTI"/>
    <property type="match status" value="2"/>
</dbReference>
<evidence type="ECO:0000256" key="9">
    <source>
        <dbReference type="SAM" id="SignalP"/>
    </source>
</evidence>
<dbReference type="SUPFAM" id="SSF57362">
    <property type="entry name" value="BPTI-like"/>
    <property type="match status" value="2"/>
</dbReference>
<keyword evidence="2" id="KW-0964">Secreted</keyword>
<dbReference type="AlphaFoldDB" id="Q4PMJ9"/>
<evidence type="ECO:0000256" key="2">
    <source>
        <dbReference type="ARBA" id="ARBA00022525"/>
    </source>
</evidence>
<evidence type="ECO:0000256" key="7">
    <source>
        <dbReference type="ARBA" id="ARBA00034146"/>
    </source>
</evidence>
<keyword evidence="9" id="KW-0732">Signal</keyword>
<keyword evidence="4" id="KW-0722">Serine protease inhibitor</keyword>
<keyword evidence="3" id="KW-0646">Protease inhibitor</keyword>
<evidence type="ECO:0000259" key="10">
    <source>
        <dbReference type="PROSITE" id="PS50279"/>
    </source>
</evidence>
<dbReference type="GO" id="GO:0005576">
    <property type="term" value="C:extracellular region"/>
    <property type="evidence" value="ECO:0007669"/>
    <property type="project" value="UniProtKB-SubCell"/>
</dbReference>
<evidence type="ECO:0000256" key="5">
    <source>
        <dbReference type="ARBA" id="ARBA00023157"/>
    </source>
</evidence>
<feature type="domain" description="BPTI/Kunitz inhibitor" evidence="10">
    <location>
        <begin position="83"/>
        <end position="137"/>
    </location>
</feature>
<evidence type="ECO:0000256" key="4">
    <source>
        <dbReference type="ARBA" id="ARBA00022900"/>
    </source>
</evidence>
<accession>Q4PMJ9</accession>
<dbReference type="GO" id="GO:0004867">
    <property type="term" value="F:serine-type endopeptidase inhibitor activity"/>
    <property type="evidence" value="ECO:0007669"/>
    <property type="project" value="UniProtKB-KW"/>
</dbReference>
<protein>
    <submittedName>
        <fullName evidence="11">Putative secreted cysteine and threonine rich salivary protein</fullName>
    </submittedName>
</protein>
<organism evidence="11">
    <name type="scientific">Ixodes scapularis</name>
    <name type="common">Black-legged tick</name>
    <name type="synonym">Deer tick</name>
    <dbReference type="NCBI Taxonomy" id="6945"/>
    <lineage>
        <taxon>Eukaryota</taxon>
        <taxon>Metazoa</taxon>
        <taxon>Ecdysozoa</taxon>
        <taxon>Arthropoda</taxon>
        <taxon>Chelicerata</taxon>
        <taxon>Arachnida</taxon>
        <taxon>Acari</taxon>
        <taxon>Parasitiformes</taxon>
        <taxon>Ixodida</taxon>
        <taxon>Ixodoidea</taxon>
        <taxon>Ixodidae</taxon>
        <taxon>Ixodinae</taxon>
        <taxon>Ixodes</taxon>
    </lineage>
</organism>
<comment type="subcellular location">
    <subcellularLocation>
        <location evidence="1">Secreted</location>
    </subcellularLocation>
</comment>
<dbReference type="InterPro" id="IPR002223">
    <property type="entry name" value="Kunitz_BPTI"/>
</dbReference>
<dbReference type="OrthoDB" id="406800at2759"/>
<evidence type="ECO:0000256" key="1">
    <source>
        <dbReference type="ARBA" id="ARBA00004613"/>
    </source>
</evidence>
<dbReference type="CDD" id="cd00109">
    <property type="entry name" value="Kunitz-type"/>
    <property type="match status" value="1"/>
</dbReference>
<keyword evidence="5" id="KW-1015">Disulfide bond</keyword>
<dbReference type="VEuPathDB" id="VectorBase:ISCP_030867"/>
<dbReference type="SMART" id="SM00131">
    <property type="entry name" value="KU"/>
    <property type="match status" value="2"/>
</dbReference>
<dbReference type="PANTHER" id="PTHR10083">
    <property type="entry name" value="KUNITZ-TYPE PROTEASE INHIBITOR-RELATED"/>
    <property type="match status" value="1"/>
</dbReference>
<sequence>MSGIELILLLFHISIVYGAEATQCNSTKVSCPRLKEEWHFNGLIGRCERSTRSFCGGNDNKFSTFEECQRICENQQIITPEDCRMDLNRGICEHKKKGRPLKAVYRWYFNSTDSKCYRFMWHRCSANRNNFPTKQDCMICERAMPTTLTTPTTPTTSTTPITSTTPAETTPTLEC</sequence>
<dbReference type="Gene3D" id="4.10.410.10">
    <property type="entry name" value="Pancreatic trypsin inhibitor Kunitz domain"/>
    <property type="match status" value="2"/>
</dbReference>
<dbReference type="PROSITE" id="PS50279">
    <property type="entry name" value="BPTI_KUNITZ_2"/>
    <property type="match status" value="2"/>
</dbReference>
<reference evidence="11" key="1">
    <citation type="submission" date="2005-05" db="EMBL/GenBank/DDBJ databases">
        <authorList>
            <person name="Tseng H.-P."/>
            <person name="Hseu T.-H."/>
            <person name="Buhler D.R."/>
            <person name="Wang W.-D."/>
            <person name="Tsai H.-L."/>
            <person name="Hu C.-H."/>
        </authorList>
    </citation>
    <scope>NUCLEOTIDE SEQUENCE</scope>
    <source>
        <strain evidence="11">ISNU-cluster-402</strain>
        <tissue evidence="11">Salivary glands</tissue>
    </source>
</reference>
<keyword evidence="7" id="KW-1203">Blood coagulation cascade inhibiting toxin</keyword>
<proteinExistence type="evidence at transcript level"/>
<dbReference type="InterPro" id="IPR036880">
    <property type="entry name" value="Kunitz_BPTI_sf"/>
</dbReference>
<evidence type="ECO:0000256" key="3">
    <source>
        <dbReference type="ARBA" id="ARBA00022690"/>
    </source>
</evidence>